<gene>
    <name evidence="1" type="ORF">I9054_011270</name>
</gene>
<dbReference type="InterPro" id="IPR022118">
    <property type="entry name" value="Peptidase_C70_AvrRpt2"/>
</dbReference>
<accession>A0A8I1DI59</accession>
<dbReference type="Pfam" id="PF12385">
    <property type="entry name" value="Peptidase_C70"/>
    <property type="match status" value="1"/>
</dbReference>
<evidence type="ECO:0000313" key="1">
    <source>
        <dbReference type="EMBL" id="UUN95966.1"/>
    </source>
</evidence>
<dbReference type="EMBL" id="CP092085">
    <property type="protein sequence ID" value="UUN95966.1"/>
    <property type="molecule type" value="Genomic_DNA"/>
</dbReference>
<dbReference type="AlphaFoldDB" id="A0A8I1DI59"/>
<name>A0A8I1DI59_ACIBZ</name>
<dbReference type="RefSeq" id="WP_198114575.1">
    <property type="nucleotide sequence ID" value="NZ_CP066121.1"/>
</dbReference>
<dbReference type="Proteomes" id="UP000644140">
    <property type="component" value="Chromosome"/>
</dbReference>
<reference evidence="1" key="1">
    <citation type="submission" date="2022-02" db="EMBL/GenBank/DDBJ databases">
        <title>Characterization of Tn125 harboring carbapenem-resistant Acinetobacter bereziniae clinical isolates.</title>
        <authorList>
            <person name="Wong N.-K."/>
            <person name="Pan Q."/>
        </authorList>
    </citation>
    <scope>NUCLEOTIDE SEQUENCE</scope>
    <source>
        <strain evidence="1">GD03393</strain>
    </source>
</reference>
<proteinExistence type="predicted"/>
<organism evidence="1 2">
    <name type="scientific">Acinetobacter bereziniae</name>
    <name type="common">Acinetobacter genomosp. 10</name>
    <dbReference type="NCBI Taxonomy" id="106648"/>
    <lineage>
        <taxon>Bacteria</taxon>
        <taxon>Pseudomonadati</taxon>
        <taxon>Pseudomonadota</taxon>
        <taxon>Gammaproteobacteria</taxon>
        <taxon>Moraxellales</taxon>
        <taxon>Moraxellaceae</taxon>
        <taxon>Acinetobacter</taxon>
    </lineage>
</organism>
<evidence type="ECO:0000313" key="2">
    <source>
        <dbReference type="Proteomes" id="UP000644140"/>
    </source>
</evidence>
<sequence>MNILVKTIFISLIFFKSFASHAYLPAMPPMAPPPIDLPIQNIPQETNVWCWAAVVQQIMLFKNGPFNTPPQCSLVAVANNINPNYCCANLGNCAVTGDALKIQQLLSYFNGSATTYTFPANPMALYQTLAQRKPVIIELSQPYKGMTHVVVVRGMGFAQTPMGIIPVLHINDPMGKPNYTQPVPFNQIAPIWKSAIVVHN</sequence>
<protein>
    <submittedName>
        <fullName evidence="1">Uncharacterized protein</fullName>
    </submittedName>
</protein>